<dbReference type="AlphaFoldDB" id="A0A5B8J9N0"/>
<dbReference type="OrthoDB" id="4280480at2"/>
<evidence type="ECO:0000313" key="1">
    <source>
        <dbReference type="EMBL" id="QDY78097.1"/>
    </source>
</evidence>
<dbReference type="KEGG" id="sqz:FQU76_18140"/>
<organism evidence="1 2">
    <name type="scientific">Streptomyces qinzhouensis</name>
    <dbReference type="NCBI Taxonomy" id="2599401"/>
    <lineage>
        <taxon>Bacteria</taxon>
        <taxon>Bacillati</taxon>
        <taxon>Actinomycetota</taxon>
        <taxon>Actinomycetes</taxon>
        <taxon>Kitasatosporales</taxon>
        <taxon>Streptomycetaceae</taxon>
        <taxon>Streptomyces</taxon>
    </lineage>
</organism>
<name>A0A5B8J9N0_9ACTN</name>
<evidence type="ECO:0008006" key="3">
    <source>
        <dbReference type="Google" id="ProtNLM"/>
    </source>
</evidence>
<dbReference type="Proteomes" id="UP000320580">
    <property type="component" value="Chromosome"/>
</dbReference>
<proteinExistence type="predicted"/>
<sequence length="114" mass="11862">MRSMRTESPVAKLLLAEAPAPKVRDWRTGEIARDVVSGEVLMSVGVVYIEDGQPSLVRVVVPESGVVAGLIPGSPVALPGLVARAWEGTFNGRQHHGIVFRAAAVTPAAPGASV</sequence>
<gene>
    <name evidence="1" type="ORF">FQU76_18140</name>
</gene>
<dbReference type="RefSeq" id="WP_146481419.1">
    <property type="nucleotide sequence ID" value="NZ_CP042266.1"/>
</dbReference>
<keyword evidence="2" id="KW-1185">Reference proteome</keyword>
<reference evidence="1 2" key="1">
    <citation type="submission" date="2019-07" db="EMBL/GenBank/DDBJ databases">
        <authorList>
            <person name="Zhu P."/>
        </authorList>
    </citation>
    <scope>NUCLEOTIDE SEQUENCE [LARGE SCALE GENOMIC DNA]</scope>
    <source>
        <strain evidence="1 2">SSL-25</strain>
    </source>
</reference>
<evidence type="ECO:0000313" key="2">
    <source>
        <dbReference type="Proteomes" id="UP000320580"/>
    </source>
</evidence>
<accession>A0A5B8J9N0</accession>
<protein>
    <recommendedName>
        <fullName evidence="3">Replication activator protein Pra</fullName>
    </recommendedName>
</protein>
<dbReference type="EMBL" id="CP042266">
    <property type="protein sequence ID" value="QDY78097.1"/>
    <property type="molecule type" value="Genomic_DNA"/>
</dbReference>